<accession>A0A895Y6J7</accession>
<dbReference type="EMBL" id="CP070499">
    <property type="protein sequence ID" value="QSB13377.1"/>
    <property type="molecule type" value="Genomic_DNA"/>
</dbReference>
<keyword evidence="4" id="KW-1185">Reference proteome</keyword>
<evidence type="ECO:0000259" key="2">
    <source>
        <dbReference type="Pfam" id="PF22513"/>
    </source>
</evidence>
<protein>
    <recommendedName>
        <fullName evidence="2">Antitoxin FitA-like ribbon-helix-helix domain-containing protein</fullName>
    </recommendedName>
</protein>
<organism evidence="3 4">
    <name type="scientific">Natronosporangium hydrolyticum</name>
    <dbReference type="NCBI Taxonomy" id="2811111"/>
    <lineage>
        <taxon>Bacteria</taxon>
        <taxon>Bacillati</taxon>
        <taxon>Actinomycetota</taxon>
        <taxon>Actinomycetes</taxon>
        <taxon>Micromonosporales</taxon>
        <taxon>Micromonosporaceae</taxon>
        <taxon>Natronosporangium</taxon>
    </lineage>
</organism>
<sequence>MAAITIRDVPDEARDELASRAALSGRSLQEYLRAQLIELARRPDAEAFVARIRERKQRTGSQLSPEAILGHRDADRR</sequence>
<proteinExistence type="predicted"/>
<dbReference type="KEGG" id="nhy:JQS43_17355"/>
<dbReference type="InterPro" id="IPR053853">
    <property type="entry name" value="FitA-like_RHH"/>
</dbReference>
<dbReference type="GO" id="GO:0006355">
    <property type="term" value="P:regulation of DNA-templated transcription"/>
    <property type="evidence" value="ECO:0007669"/>
    <property type="project" value="InterPro"/>
</dbReference>
<reference evidence="3" key="1">
    <citation type="submission" date="2021-02" db="EMBL/GenBank/DDBJ databases">
        <title>Natrosporangium hydrolyticum gen. nov., sp. nov, a haloalkaliphilic actinobacterium from a soda solonchak soil.</title>
        <authorList>
            <person name="Sorokin D.Y."/>
            <person name="Khijniak T.V."/>
            <person name="Zakharycheva A.P."/>
            <person name="Boueva O.V."/>
            <person name="Ariskina E.V."/>
            <person name="Hahnke R.L."/>
            <person name="Bunk B."/>
            <person name="Sproer C."/>
            <person name="Schumann P."/>
            <person name="Evtushenko L.I."/>
            <person name="Kublanov I.V."/>
        </authorList>
    </citation>
    <scope>NUCLEOTIDE SEQUENCE</scope>
    <source>
        <strain evidence="3">DSM 106523</strain>
    </source>
</reference>
<evidence type="ECO:0000256" key="1">
    <source>
        <dbReference type="SAM" id="MobiDB-lite"/>
    </source>
</evidence>
<dbReference type="RefSeq" id="WP_239675458.1">
    <property type="nucleotide sequence ID" value="NZ_CP070499.1"/>
</dbReference>
<evidence type="ECO:0000313" key="3">
    <source>
        <dbReference type="EMBL" id="QSB13377.1"/>
    </source>
</evidence>
<dbReference type="Proteomes" id="UP000662857">
    <property type="component" value="Chromosome"/>
</dbReference>
<dbReference type="Pfam" id="PF22513">
    <property type="entry name" value="FitA-like_RHH"/>
    <property type="match status" value="1"/>
</dbReference>
<gene>
    <name evidence="3" type="ORF">JQS43_17355</name>
</gene>
<feature type="region of interest" description="Disordered" evidence="1">
    <location>
        <begin position="53"/>
        <end position="77"/>
    </location>
</feature>
<dbReference type="SUPFAM" id="SSF47598">
    <property type="entry name" value="Ribbon-helix-helix"/>
    <property type="match status" value="1"/>
</dbReference>
<name>A0A895Y6J7_9ACTN</name>
<dbReference type="AlphaFoldDB" id="A0A895Y6J7"/>
<evidence type="ECO:0000313" key="4">
    <source>
        <dbReference type="Proteomes" id="UP000662857"/>
    </source>
</evidence>
<dbReference type="InterPro" id="IPR010985">
    <property type="entry name" value="Ribbon_hlx_hlx"/>
</dbReference>
<feature type="domain" description="Antitoxin FitA-like ribbon-helix-helix" evidence="2">
    <location>
        <begin position="2"/>
        <end position="38"/>
    </location>
</feature>